<dbReference type="GO" id="GO:0003756">
    <property type="term" value="F:protein disulfide isomerase activity"/>
    <property type="evidence" value="ECO:0007669"/>
    <property type="project" value="UniProtKB-EC"/>
</dbReference>
<dbReference type="PROSITE" id="PS00194">
    <property type="entry name" value="THIOREDOXIN_1"/>
    <property type="match status" value="1"/>
</dbReference>
<evidence type="ECO:0000256" key="4">
    <source>
        <dbReference type="ARBA" id="ARBA00022729"/>
    </source>
</evidence>
<comment type="catalytic activity">
    <reaction evidence="1">
        <text>Catalyzes the rearrangement of -S-S- bonds in proteins.</text>
        <dbReference type="EC" id="5.3.4.1"/>
    </reaction>
</comment>
<dbReference type="OMA" id="CKRMVPE"/>
<evidence type="ECO:0000256" key="2">
    <source>
        <dbReference type="ARBA" id="ARBA00006347"/>
    </source>
</evidence>
<dbReference type="InParanoid" id="G7E9S0"/>
<dbReference type="Gene3D" id="3.40.30.10">
    <property type="entry name" value="Glutaredoxin"/>
    <property type="match status" value="1"/>
</dbReference>
<dbReference type="PROSITE" id="PS51352">
    <property type="entry name" value="THIOREDOXIN_2"/>
    <property type="match status" value="1"/>
</dbReference>
<dbReference type="RefSeq" id="XP_014568623.1">
    <property type="nucleotide sequence ID" value="XM_014713137.1"/>
</dbReference>
<dbReference type="SUPFAM" id="SSF52833">
    <property type="entry name" value="Thioredoxin-like"/>
    <property type="match status" value="1"/>
</dbReference>
<name>G7E9S0_MIXOS</name>
<protein>
    <recommendedName>
        <fullName evidence="3">protein disulfide-isomerase</fullName>
        <ecNumber evidence="3">5.3.4.1</ecNumber>
    </recommendedName>
</protein>
<dbReference type="InterPro" id="IPR013766">
    <property type="entry name" value="Thioredoxin_domain"/>
</dbReference>
<dbReference type="CDD" id="cd02998">
    <property type="entry name" value="PDI_a_ERp38"/>
    <property type="match status" value="1"/>
</dbReference>
<evidence type="ECO:0000256" key="1">
    <source>
        <dbReference type="ARBA" id="ARBA00001182"/>
    </source>
</evidence>
<dbReference type="InterPro" id="IPR017937">
    <property type="entry name" value="Thioredoxin_CS"/>
</dbReference>
<dbReference type="Pfam" id="PF00085">
    <property type="entry name" value="Thioredoxin"/>
    <property type="match status" value="1"/>
</dbReference>
<comment type="caution">
    <text evidence="12">The sequence shown here is derived from an EMBL/GenBank/DDBJ whole genome shotgun (WGS) entry which is preliminary data.</text>
</comment>
<dbReference type="Proteomes" id="UP000009131">
    <property type="component" value="Unassembled WGS sequence"/>
</dbReference>
<evidence type="ECO:0000259" key="11">
    <source>
        <dbReference type="PROSITE" id="PS51352"/>
    </source>
</evidence>
<dbReference type="EC" id="5.3.4.1" evidence="3"/>
<evidence type="ECO:0000256" key="7">
    <source>
        <dbReference type="ARBA" id="ARBA00023235"/>
    </source>
</evidence>
<accession>G7E9S0</accession>
<keyword evidence="4 10" id="KW-0732">Signal</keyword>
<evidence type="ECO:0000313" key="13">
    <source>
        <dbReference type="Proteomes" id="UP000009131"/>
    </source>
</evidence>
<keyword evidence="8" id="KW-0676">Redox-active center</keyword>
<organism evidence="12 13">
    <name type="scientific">Mixia osmundae (strain CBS 9802 / IAM 14324 / JCM 22182 / KY 12970)</name>
    <dbReference type="NCBI Taxonomy" id="764103"/>
    <lineage>
        <taxon>Eukaryota</taxon>
        <taxon>Fungi</taxon>
        <taxon>Dikarya</taxon>
        <taxon>Basidiomycota</taxon>
        <taxon>Pucciniomycotina</taxon>
        <taxon>Mixiomycetes</taxon>
        <taxon>Mixiales</taxon>
        <taxon>Mixiaceae</taxon>
        <taxon>Mixia</taxon>
    </lineage>
</organism>
<dbReference type="EMBL" id="BABT02000220">
    <property type="protein sequence ID" value="GAA99389.1"/>
    <property type="molecule type" value="Genomic_DNA"/>
</dbReference>
<evidence type="ECO:0000256" key="10">
    <source>
        <dbReference type="SAM" id="SignalP"/>
    </source>
</evidence>
<dbReference type="STRING" id="764103.G7E9S0"/>
<dbReference type="GO" id="GO:0005783">
    <property type="term" value="C:endoplasmic reticulum"/>
    <property type="evidence" value="ECO:0007669"/>
    <property type="project" value="InterPro"/>
</dbReference>
<dbReference type="SUPFAM" id="SSF47933">
    <property type="entry name" value="ERP29 C domain-like"/>
    <property type="match status" value="1"/>
</dbReference>
<reference evidence="12 13" key="1">
    <citation type="journal article" date="2011" name="J. Gen. Appl. Microbiol.">
        <title>Draft genome sequencing of the enigmatic basidiomycete Mixia osmundae.</title>
        <authorList>
            <person name="Nishida H."/>
            <person name="Nagatsuka Y."/>
            <person name="Sugiyama J."/>
        </authorList>
    </citation>
    <scope>NUCLEOTIDE SEQUENCE [LARGE SCALE GENOMIC DNA]</scope>
    <source>
        <strain evidence="13">CBS 9802 / IAM 14324 / JCM 22182 / KY 12970</strain>
    </source>
</reference>
<dbReference type="InterPro" id="IPR011679">
    <property type="entry name" value="ERp29_C"/>
</dbReference>
<dbReference type="Pfam" id="PF07749">
    <property type="entry name" value="ERp29"/>
    <property type="match status" value="1"/>
</dbReference>
<comment type="similarity">
    <text evidence="2 9">Belongs to the protein disulfide isomerase family.</text>
</comment>
<evidence type="ECO:0000256" key="8">
    <source>
        <dbReference type="ARBA" id="ARBA00023284"/>
    </source>
</evidence>
<evidence type="ECO:0000256" key="5">
    <source>
        <dbReference type="ARBA" id="ARBA00022737"/>
    </source>
</evidence>
<evidence type="ECO:0000313" key="12">
    <source>
        <dbReference type="EMBL" id="GAA99389.1"/>
    </source>
</evidence>
<dbReference type="NCBIfam" id="TIGR01126">
    <property type="entry name" value="pdi_dom"/>
    <property type="match status" value="1"/>
</dbReference>
<dbReference type="eggNOG" id="KOG0191">
    <property type="taxonomic scope" value="Eukaryota"/>
</dbReference>
<keyword evidence="13" id="KW-1185">Reference proteome</keyword>
<dbReference type="HOGENOM" id="CLU_038617_0_0_1"/>
<sequence length="270" mass="28864">MRTACILAALLAACTPALAGLEACKISKKLDAKNFDSVIGAGSKGTLAAFFAPWCGHCKTLAPTWDKVALDFAAEEGCQVAHLDADAAENKPTASKYGVRSYPTIKWFPGDGSAPQDYSSGRTEDSLLEFLNKKCGTSRMPGGALSDSAGRIPTLDTLAGKFLGSTNAARIELVNEAKTFAESLTNSSASYYVKVMNKLAVSSDYLETESKRLSKLAEKKGQLAGRKLDELQIRQNILKAFKAVQDAVDEGTDAAKQKADDLLQKLKEEL</sequence>
<dbReference type="PANTHER" id="PTHR45672">
    <property type="entry name" value="PROTEIN DISULFIDE-ISOMERASE C17H9.14C-RELATED"/>
    <property type="match status" value="1"/>
</dbReference>
<evidence type="ECO:0000256" key="6">
    <source>
        <dbReference type="ARBA" id="ARBA00023157"/>
    </source>
</evidence>
<dbReference type="InterPro" id="IPR051063">
    <property type="entry name" value="PDI"/>
</dbReference>
<dbReference type="InterPro" id="IPR005788">
    <property type="entry name" value="PDI_thioredoxin-like_dom"/>
</dbReference>
<feature type="domain" description="Thioredoxin" evidence="11">
    <location>
        <begin position="9"/>
        <end position="136"/>
    </location>
</feature>
<dbReference type="GO" id="GO:0006457">
    <property type="term" value="P:protein folding"/>
    <property type="evidence" value="ECO:0007669"/>
    <property type="project" value="TreeGrafter"/>
</dbReference>
<proteinExistence type="inferred from homology"/>
<dbReference type="FunCoup" id="G7E9S0">
    <property type="interactions" value="180"/>
</dbReference>
<keyword evidence="7" id="KW-0413">Isomerase</keyword>
<feature type="chain" id="PRO_5009955896" description="protein disulfide-isomerase" evidence="10">
    <location>
        <begin position="20"/>
        <end position="270"/>
    </location>
</feature>
<dbReference type="CDD" id="cd00238">
    <property type="entry name" value="ERp29c"/>
    <property type="match status" value="1"/>
</dbReference>
<dbReference type="Gene3D" id="1.20.1150.12">
    <property type="entry name" value="Endoplasmic reticulum resident protein 29, C-terminal domain"/>
    <property type="match status" value="1"/>
</dbReference>
<dbReference type="OrthoDB" id="10264505at2759"/>
<dbReference type="AlphaFoldDB" id="G7E9S0"/>
<dbReference type="PRINTS" id="PR00421">
    <property type="entry name" value="THIOREDOXIN"/>
</dbReference>
<keyword evidence="6" id="KW-1015">Disulfide bond</keyword>
<dbReference type="PANTHER" id="PTHR45672:SF11">
    <property type="entry name" value="PROTEIN DISULFIDE-ISOMERASE C17H9.14C"/>
    <property type="match status" value="1"/>
</dbReference>
<gene>
    <name evidence="12" type="primary">Mo06086</name>
    <name evidence="12" type="ORF">E5Q_06086</name>
</gene>
<dbReference type="InterPro" id="IPR036356">
    <property type="entry name" value="ERp29_C_sf"/>
</dbReference>
<evidence type="ECO:0000256" key="9">
    <source>
        <dbReference type="RuleBase" id="RU004208"/>
    </source>
</evidence>
<dbReference type="InterPro" id="IPR036249">
    <property type="entry name" value="Thioredoxin-like_sf"/>
</dbReference>
<keyword evidence="5" id="KW-0677">Repeat</keyword>
<reference evidence="12 13" key="2">
    <citation type="journal article" date="2012" name="Open Biol.">
        <title>Characteristics of nucleosomes and linker DNA regions on the genome of the basidiomycete Mixia osmundae revealed by mono- and dinucleosome mapping.</title>
        <authorList>
            <person name="Nishida H."/>
            <person name="Kondo S."/>
            <person name="Matsumoto T."/>
            <person name="Suzuki Y."/>
            <person name="Yoshikawa H."/>
            <person name="Taylor T.D."/>
            <person name="Sugiyama J."/>
        </authorList>
    </citation>
    <scope>NUCLEOTIDE SEQUENCE [LARGE SCALE GENOMIC DNA]</scope>
    <source>
        <strain evidence="13">CBS 9802 / IAM 14324 / JCM 22182 / KY 12970</strain>
    </source>
</reference>
<evidence type="ECO:0000256" key="3">
    <source>
        <dbReference type="ARBA" id="ARBA00012723"/>
    </source>
</evidence>
<feature type="signal peptide" evidence="10">
    <location>
        <begin position="1"/>
        <end position="19"/>
    </location>
</feature>